<dbReference type="EMBL" id="PYDT01000004">
    <property type="protein sequence ID" value="THU63352.1"/>
    <property type="molecule type" value="Genomic_DNA"/>
</dbReference>
<sequence length="151" mass="17862">MKPKLEDSYHHLFLPLLCFRGGGFFPPFLFDRCFATRFSGFFFTSRTCLFSALFPTIVRQHYLKQMPSCPDYLVQNHPHCQVLKQQQKCKEGSFKNDESGKSTRLIDFRTRNIDWNEDYYKLKLNICHHIFLKNFTTNILHGFASNNHGKN</sequence>
<reference evidence="1 2" key="1">
    <citation type="journal article" date="2019" name="Nat. Plants">
        <title>Genome sequencing of Musa balbisiana reveals subgenome evolution and function divergence in polyploid bananas.</title>
        <authorList>
            <person name="Yao X."/>
        </authorList>
    </citation>
    <scope>NUCLEOTIDE SEQUENCE [LARGE SCALE GENOMIC DNA]</scope>
    <source>
        <strain evidence="2">cv. DH-PKW</strain>
        <tissue evidence="1">Leaves</tissue>
    </source>
</reference>
<organism evidence="1 2">
    <name type="scientific">Musa balbisiana</name>
    <name type="common">Banana</name>
    <dbReference type="NCBI Taxonomy" id="52838"/>
    <lineage>
        <taxon>Eukaryota</taxon>
        <taxon>Viridiplantae</taxon>
        <taxon>Streptophyta</taxon>
        <taxon>Embryophyta</taxon>
        <taxon>Tracheophyta</taxon>
        <taxon>Spermatophyta</taxon>
        <taxon>Magnoliopsida</taxon>
        <taxon>Liliopsida</taxon>
        <taxon>Zingiberales</taxon>
        <taxon>Musaceae</taxon>
        <taxon>Musa</taxon>
    </lineage>
</organism>
<protein>
    <submittedName>
        <fullName evidence="1">Uncharacterized protein</fullName>
    </submittedName>
</protein>
<evidence type="ECO:0000313" key="1">
    <source>
        <dbReference type="EMBL" id="THU63352.1"/>
    </source>
</evidence>
<dbReference type="AlphaFoldDB" id="A0A4S8JPR1"/>
<gene>
    <name evidence="1" type="ORF">C4D60_Mb01t14880</name>
</gene>
<accession>A0A4S8JPR1</accession>
<proteinExistence type="predicted"/>
<evidence type="ECO:0000313" key="2">
    <source>
        <dbReference type="Proteomes" id="UP000317650"/>
    </source>
</evidence>
<name>A0A4S8JPR1_MUSBA</name>
<keyword evidence="2" id="KW-1185">Reference proteome</keyword>
<dbReference type="Proteomes" id="UP000317650">
    <property type="component" value="Chromosome 1"/>
</dbReference>
<comment type="caution">
    <text evidence="1">The sequence shown here is derived from an EMBL/GenBank/DDBJ whole genome shotgun (WGS) entry which is preliminary data.</text>
</comment>